<evidence type="ECO:0000313" key="1">
    <source>
        <dbReference type="EMBL" id="KRX16498.1"/>
    </source>
</evidence>
<sequence>MRFGKELRKRARVRHSGVGVHYDEIESQQKSQ</sequence>
<name>A0A0V0RPW0_9BILA</name>
<dbReference type="EMBL" id="JYDL01000106">
    <property type="protein sequence ID" value="KRX16498.1"/>
    <property type="molecule type" value="Genomic_DNA"/>
</dbReference>
<reference evidence="1 2" key="1">
    <citation type="submission" date="2015-01" db="EMBL/GenBank/DDBJ databases">
        <title>Evolution of Trichinella species and genotypes.</title>
        <authorList>
            <person name="Korhonen P.K."/>
            <person name="Edoardo P."/>
            <person name="Giuseppe L.R."/>
            <person name="Gasser R.B."/>
        </authorList>
    </citation>
    <scope>NUCLEOTIDE SEQUENCE [LARGE SCALE GENOMIC DNA]</scope>
    <source>
        <strain evidence="1">ISS37</strain>
    </source>
</reference>
<gene>
    <name evidence="1" type="ORF">T07_4498</name>
</gene>
<protein>
    <submittedName>
        <fullName evidence="1">Uncharacterized protein</fullName>
    </submittedName>
</protein>
<dbReference type="Proteomes" id="UP000054630">
    <property type="component" value="Unassembled WGS sequence"/>
</dbReference>
<dbReference type="AlphaFoldDB" id="A0A0V0RPW0"/>
<keyword evidence="2" id="KW-1185">Reference proteome</keyword>
<evidence type="ECO:0000313" key="2">
    <source>
        <dbReference type="Proteomes" id="UP000054630"/>
    </source>
</evidence>
<comment type="caution">
    <text evidence="1">The sequence shown here is derived from an EMBL/GenBank/DDBJ whole genome shotgun (WGS) entry which is preliminary data.</text>
</comment>
<accession>A0A0V0RPW0</accession>
<proteinExistence type="predicted"/>
<organism evidence="1 2">
    <name type="scientific">Trichinella nelsoni</name>
    <dbReference type="NCBI Taxonomy" id="6336"/>
    <lineage>
        <taxon>Eukaryota</taxon>
        <taxon>Metazoa</taxon>
        <taxon>Ecdysozoa</taxon>
        <taxon>Nematoda</taxon>
        <taxon>Enoplea</taxon>
        <taxon>Dorylaimia</taxon>
        <taxon>Trichinellida</taxon>
        <taxon>Trichinellidae</taxon>
        <taxon>Trichinella</taxon>
    </lineage>
</organism>